<dbReference type="InterPro" id="IPR013083">
    <property type="entry name" value="Znf_RING/FYVE/PHD"/>
</dbReference>
<keyword evidence="3" id="KW-0808">Transferase</keyword>
<feature type="region of interest" description="Disordered" evidence="9">
    <location>
        <begin position="42"/>
        <end position="142"/>
    </location>
</feature>
<keyword evidence="12" id="KW-1185">Reference proteome</keyword>
<keyword evidence="6" id="KW-0833">Ubl conjugation pathway</keyword>
<evidence type="ECO:0000256" key="9">
    <source>
        <dbReference type="SAM" id="MobiDB-lite"/>
    </source>
</evidence>
<dbReference type="OrthoDB" id="8062037at2759"/>
<dbReference type="PANTHER" id="PTHR15710">
    <property type="entry name" value="E3 UBIQUITIN-PROTEIN LIGASE PRAJA"/>
    <property type="match status" value="1"/>
</dbReference>
<evidence type="ECO:0000256" key="6">
    <source>
        <dbReference type="ARBA" id="ARBA00022786"/>
    </source>
</evidence>
<dbReference type="PhylomeDB" id="B8MRM6"/>
<dbReference type="SUPFAM" id="SSF57850">
    <property type="entry name" value="RING/U-box"/>
    <property type="match status" value="1"/>
</dbReference>
<evidence type="ECO:0000256" key="5">
    <source>
        <dbReference type="ARBA" id="ARBA00022771"/>
    </source>
</evidence>
<feature type="compositionally biased region" description="Basic and acidic residues" evidence="9">
    <location>
        <begin position="439"/>
        <end position="451"/>
    </location>
</feature>
<dbReference type="PANTHER" id="PTHR15710:SF228">
    <property type="entry name" value="FINGER DOMAIN PROTEIN, PUTATIVE-RELATED"/>
    <property type="match status" value="1"/>
</dbReference>
<dbReference type="Proteomes" id="UP000001745">
    <property type="component" value="Unassembled WGS sequence"/>
</dbReference>
<dbReference type="GeneID" id="8109913"/>
<dbReference type="STRING" id="441959.B8MRM6"/>
<dbReference type="Gene3D" id="3.30.40.10">
    <property type="entry name" value="Zinc/RING finger domain, C3HC4 (zinc finger)"/>
    <property type="match status" value="1"/>
</dbReference>
<keyword evidence="5 8" id="KW-0863">Zinc-finger</keyword>
<evidence type="ECO:0000313" key="12">
    <source>
        <dbReference type="Proteomes" id="UP000001745"/>
    </source>
</evidence>
<dbReference type="GO" id="GO:0061630">
    <property type="term" value="F:ubiquitin protein ligase activity"/>
    <property type="evidence" value="ECO:0007669"/>
    <property type="project" value="UniProtKB-EC"/>
</dbReference>
<accession>B8MRM6</accession>
<reference evidence="12" key="1">
    <citation type="journal article" date="2015" name="Genome Announc.">
        <title>Genome sequence of the AIDS-associated pathogen Penicillium marneffei (ATCC18224) and its near taxonomic relative Talaromyces stipitatus (ATCC10500).</title>
        <authorList>
            <person name="Nierman W.C."/>
            <person name="Fedorova-Abrams N.D."/>
            <person name="Andrianopoulos A."/>
        </authorList>
    </citation>
    <scope>NUCLEOTIDE SEQUENCE [LARGE SCALE GENOMIC DNA]</scope>
    <source>
        <strain evidence="12">ATCC 10500 / CBS 375.48 / QM 6759 / NRRL 1006</strain>
    </source>
</reference>
<evidence type="ECO:0000256" key="8">
    <source>
        <dbReference type="PROSITE-ProRule" id="PRU00175"/>
    </source>
</evidence>
<dbReference type="AlphaFoldDB" id="B8MRM6"/>
<dbReference type="PROSITE" id="PS50089">
    <property type="entry name" value="ZF_RING_2"/>
    <property type="match status" value="1"/>
</dbReference>
<evidence type="ECO:0000259" key="10">
    <source>
        <dbReference type="PROSITE" id="PS50089"/>
    </source>
</evidence>
<keyword evidence="7" id="KW-0862">Zinc</keyword>
<dbReference type="FunFam" id="3.30.40.10:FF:000127">
    <property type="entry name" value="E3 ubiquitin-protein ligase RNF181"/>
    <property type="match status" value="1"/>
</dbReference>
<dbReference type="SMART" id="SM00184">
    <property type="entry name" value="RING"/>
    <property type="match status" value="1"/>
</dbReference>
<dbReference type="EMBL" id="EQ962659">
    <property type="protein sequence ID" value="EED13183.1"/>
    <property type="molecule type" value="Genomic_DNA"/>
</dbReference>
<protein>
    <recommendedName>
        <fullName evidence="2">RING-type E3 ubiquitin transferase</fullName>
        <ecNumber evidence="2">2.3.2.27</ecNumber>
    </recommendedName>
</protein>
<evidence type="ECO:0000256" key="2">
    <source>
        <dbReference type="ARBA" id="ARBA00012483"/>
    </source>
</evidence>
<feature type="compositionally biased region" description="Basic and acidic residues" evidence="9">
    <location>
        <begin position="42"/>
        <end position="52"/>
    </location>
</feature>
<keyword evidence="4" id="KW-0479">Metal-binding</keyword>
<dbReference type="CDD" id="cd16454">
    <property type="entry name" value="RING-H2_PA-TM-RING"/>
    <property type="match status" value="1"/>
</dbReference>
<organism evidence="11 12">
    <name type="scientific">Talaromyces stipitatus (strain ATCC 10500 / CBS 375.48 / QM 6759 / NRRL 1006)</name>
    <name type="common">Penicillium stipitatum</name>
    <dbReference type="NCBI Taxonomy" id="441959"/>
    <lineage>
        <taxon>Eukaryota</taxon>
        <taxon>Fungi</taxon>
        <taxon>Dikarya</taxon>
        <taxon>Ascomycota</taxon>
        <taxon>Pezizomycotina</taxon>
        <taxon>Eurotiomycetes</taxon>
        <taxon>Eurotiomycetidae</taxon>
        <taxon>Eurotiales</taxon>
        <taxon>Trichocomaceae</taxon>
        <taxon>Talaromyces</taxon>
        <taxon>Talaromyces sect. Talaromyces</taxon>
    </lineage>
</organism>
<evidence type="ECO:0000256" key="1">
    <source>
        <dbReference type="ARBA" id="ARBA00000900"/>
    </source>
</evidence>
<dbReference type="GO" id="GO:0008270">
    <property type="term" value="F:zinc ion binding"/>
    <property type="evidence" value="ECO:0007669"/>
    <property type="project" value="UniProtKB-KW"/>
</dbReference>
<dbReference type="EC" id="2.3.2.27" evidence="2"/>
<comment type="catalytic activity">
    <reaction evidence="1">
        <text>S-ubiquitinyl-[E2 ubiquitin-conjugating enzyme]-L-cysteine + [acceptor protein]-L-lysine = [E2 ubiquitin-conjugating enzyme]-L-cysteine + N(6)-ubiquitinyl-[acceptor protein]-L-lysine.</text>
        <dbReference type="EC" id="2.3.2.27"/>
    </reaction>
</comment>
<gene>
    <name evidence="11" type="ORF">TSTA_056820</name>
</gene>
<proteinExistence type="predicted"/>
<name>B8MRM6_TALSN</name>
<dbReference type="VEuPathDB" id="FungiDB:TSTA_056820"/>
<dbReference type="GO" id="GO:0016567">
    <property type="term" value="P:protein ubiquitination"/>
    <property type="evidence" value="ECO:0007669"/>
    <property type="project" value="UniProtKB-ARBA"/>
</dbReference>
<dbReference type="InParanoid" id="B8MRM6"/>
<dbReference type="Pfam" id="PF13639">
    <property type="entry name" value="zf-RING_2"/>
    <property type="match status" value="1"/>
</dbReference>
<feature type="region of interest" description="Disordered" evidence="9">
    <location>
        <begin position="369"/>
        <end position="473"/>
    </location>
</feature>
<feature type="compositionally biased region" description="Low complexity" evidence="9">
    <location>
        <begin position="53"/>
        <end position="64"/>
    </location>
</feature>
<dbReference type="GO" id="GO:0005737">
    <property type="term" value="C:cytoplasm"/>
    <property type="evidence" value="ECO:0007669"/>
    <property type="project" value="TreeGrafter"/>
</dbReference>
<feature type="domain" description="RING-type" evidence="10">
    <location>
        <begin position="321"/>
        <end position="362"/>
    </location>
</feature>
<evidence type="ECO:0000313" key="11">
    <source>
        <dbReference type="EMBL" id="EED13183.1"/>
    </source>
</evidence>
<evidence type="ECO:0000256" key="4">
    <source>
        <dbReference type="ARBA" id="ARBA00022723"/>
    </source>
</evidence>
<sequence length="473" mass="51922">MPERGEDVLCYHCNNVFPKDEFGLMCPRCGSDFTEIIEGSAEEQHQIGDHNSHPSSTPLAPSLSPHEHQPQSPQSLRSARYDAENPFFNHNPWSETNDDEPQRFGSPPRVSRHSYRSPDGRITFTSTTFTTGMGGRHRIPPSPDMYGGEPLLRTFGTIFQELAGAYNTQNRNGPPPDREEPWETPGASRGANFHGGSSPRNTDSPQPPPLPLGSLNEYVIFDLLRTDAAGYGFDRPGGGIHIMGTTGMGPLHPLSLLATILGGGRIGDAVYSQEELDRVISQLVDQNMNQGAPPAAESAIRSLPKRTVDKEMLGAEGMAECSICMDAVDLGSEVTELPCKHWFHGDCIEMWLKQHNTCPHCRRPIDQGESAPGTMNNPVVIPSSPPQSPRRRRSSAFGYDTNRDHNGSPYRTRRHRTSSGSSFNNNHRSPPHQAASAPPEERREQSNRDEPEPQPQSSGGGVTGWLRSHFGGS</sequence>
<dbReference type="eggNOG" id="KOG0800">
    <property type="taxonomic scope" value="Eukaryota"/>
</dbReference>
<evidence type="ECO:0000256" key="3">
    <source>
        <dbReference type="ARBA" id="ARBA00022679"/>
    </source>
</evidence>
<dbReference type="InterPro" id="IPR001841">
    <property type="entry name" value="Znf_RING"/>
</dbReference>
<dbReference type="RefSeq" id="XP_002487294.1">
    <property type="nucleotide sequence ID" value="XM_002487249.1"/>
</dbReference>
<feature type="region of interest" description="Disordered" evidence="9">
    <location>
        <begin position="166"/>
        <end position="212"/>
    </location>
</feature>
<evidence type="ECO:0000256" key="7">
    <source>
        <dbReference type="ARBA" id="ARBA00022833"/>
    </source>
</evidence>